<dbReference type="Proteomes" id="UP000001396">
    <property type="component" value="Unassembled WGS sequence"/>
</dbReference>
<dbReference type="GO" id="GO:0030036">
    <property type="term" value="P:actin cytoskeleton organization"/>
    <property type="evidence" value="ECO:0007669"/>
    <property type="project" value="TreeGrafter"/>
</dbReference>
<gene>
    <name evidence="4" type="ORF">PPL_02632</name>
</gene>
<feature type="coiled-coil region" evidence="1">
    <location>
        <begin position="153"/>
        <end position="191"/>
    </location>
</feature>
<accession>D3B2L8</accession>
<keyword evidence="1" id="KW-0175">Coiled coil</keyword>
<protein>
    <recommendedName>
        <fullName evidence="3">PH domain-containing protein</fullName>
    </recommendedName>
</protein>
<dbReference type="AlphaFoldDB" id="D3B2L8"/>
<dbReference type="InterPro" id="IPR001849">
    <property type="entry name" value="PH_domain"/>
</dbReference>
<evidence type="ECO:0000256" key="2">
    <source>
        <dbReference type="SAM" id="MobiDB-lite"/>
    </source>
</evidence>
<dbReference type="PANTHER" id="PTHR12092:SF38">
    <property type="entry name" value="PH DOMAIN-CONTAINING PROTEIN"/>
    <property type="match status" value="1"/>
</dbReference>
<dbReference type="GO" id="GO:0005886">
    <property type="term" value="C:plasma membrane"/>
    <property type="evidence" value="ECO:0007669"/>
    <property type="project" value="TreeGrafter"/>
</dbReference>
<dbReference type="InterPro" id="IPR011993">
    <property type="entry name" value="PH-like_dom_sf"/>
</dbReference>
<name>D3B2L8_HETP5</name>
<dbReference type="InterPro" id="IPR037370">
    <property type="entry name" value="Pleckstrin"/>
</dbReference>
<feature type="domain" description="PH" evidence="3">
    <location>
        <begin position="48"/>
        <end position="148"/>
    </location>
</feature>
<reference evidence="4 5" key="1">
    <citation type="journal article" date="2011" name="Genome Res.">
        <title>Phylogeny-wide analysis of social amoeba genomes highlights ancient origins for complex intercellular communication.</title>
        <authorList>
            <person name="Heidel A.J."/>
            <person name="Lawal H.M."/>
            <person name="Felder M."/>
            <person name="Schilde C."/>
            <person name="Helps N.R."/>
            <person name="Tunggal B."/>
            <person name="Rivero F."/>
            <person name="John U."/>
            <person name="Schleicher M."/>
            <person name="Eichinger L."/>
            <person name="Platzer M."/>
            <person name="Noegel A.A."/>
            <person name="Schaap P."/>
            <person name="Gloeckner G."/>
        </authorList>
    </citation>
    <scope>NUCLEOTIDE SEQUENCE [LARGE SCALE GENOMIC DNA]</scope>
    <source>
        <strain evidence="5">ATCC 26659 / Pp 5 / PN500</strain>
    </source>
</reference>
<feature type="region of interest" description="Disordered" evidence="2">
    <location>
        <begin position="1"/>
        <end position="22"/>
    </location>
</feature>
<dbReference type="GeneID" id="31358155"/>
<organism evidence="4 5">
    <name type="scientific">Heterostelium pallidum (strain ATCC 26659 / Pp 5 / PN500)</name>
    <name type="common">Cellular slime mold</name>
    <name type="synonym">Polysphondylium pallidum</name>
    <dbReference type="NCBI Taxonomy" id="670386"/>
    <lineage>
        <taxon>Eukaryota</taxon>
        <taxon>Amoebozoa</taxon>
        <taxon>Evosea</taxon>
        <taxon>Eumycetozoa</taxon>
        <taxon>Dictyostelia</taxon>
        <taxon>Acytosteliales</taxon>
        <taxon>Acytosteliaceae</taxon>
        <taxon>Heterostelium</taxon>
    </lineage>
</organism>
<dbReference type="Gene3D" id="2.30.29.30">
    <property type="entry name" value="Pleckstrin-homology domain (PH domain)/Phosphotyrosine-binding domain (PTB)"/>
    <property type="match status" value="1"/>
</dbReference>
<dbReference type="InParanoid" id="D3B2L8"/>
<dbReference type="FunCoup" id="D3B2L8">
    <property type="interactions" value="505"/>
</dbReference>
<proteinExistence type="predicted"/>
<evidence type="ECO:0000313" key="4">
    <source>
        <dbReference type="EMBL" id="EFA83566.1"/>
    </source>
</evidence>
<dbReference type="Pfam" id="PF00169">
    <property type="entry name" value="PH"/>
    <property type="match status" value="1"/>
</dbReference>
<feature type="compositionally biased region" description="Polar residues" evidence="2">
    <location>
        <begin position="1"/>
        <end position="19"/>
    </location>
</feature>
<dbReference type="SUPFAM" id="SSF50729">
    <property type="entry name" value="PH domain-like"/>
    <property type="match status" value="1"/>
</dbReference>
<dbReference type="SMART" id="SM00233">
    <property type="entry name" value="PH"/>
    <property type="match status" value="1"/>
</dbReference>
<dbReference type="OMA" id="PPYESDI"/>
<comment type="caution">
    <text evidence="4">The sequence shown here is derived from an EMBL/GenBank/DDBJ whole genome shotgun (WGS) entry which is preliminary data.</text>
</comment>
<sequence>MSNYPDISTVPNSSNNYNHTPVGAYPNLNTEHDPNAPITTTAPNEVKENHYEGWLQKKGAKGLIQTWKKRFFIANIDSIKYYADEKQVDYRGNILWEHVTNIQFSTSAVWSDNRYFEIQTNRGRVYFLFADDQYFSLNWINALKKIHAAYIVRRDHIRQAVEKQAQAEQAKQEQLNQQKQYEEQLIQQQQQFQNSNSPYREFTNYIHQGFSHFDSIGTPIASPPPIDSSLHIPPRPPGPLRTLDHETVKSIVPSEGKDLEIYYESTTYFANILMAKPQNEYHILAAYLILATLDWDNKKTQPLPYPCTPPYESDIVYPYFTYCLHLIRTIDTFTKKKRQNYLLILENEDRETFLNRNMLLLSYALNYTVMGNKLAVIEDAILVLIDRFLENYESLPSIKYGAFLWKEIEQADKNNSFTPSDKAMLQSFTHSYLLYQKLHLENKNNNKFKLDPIITQKYENVSHNFSTILHQLPILTPFSGHIQRTIVKIFYLWHRDLPLCESTSTFEVSVYRNYKVFIRILSKLDSIQFTQLFNSVKEVQETLYRIIERNIGVFDMSKVDISHLQSIMSNK</sequence>
<evidence type="ECO:0000313" key="5">
    <source>
        <dbReference type="Proteomes" id="UP000001396"/>
    </source>
</evidence>
<dbReference type="RefSeq" id="XP_020435683.1">
    <property type="nucleotide sequence ID" value="XM_020573611.1"/>
</dbReference>
<evidence type="ECO:0000256" key="1">
    <source>
        <dbReference type="SAM" id="Coils"/>
    </source>
</evidence>
<keyword evidence="5" id="KW-1185">Reference proteome</keyword>
<dbReference type="PROSITE" id="PS50003">
    <property type="entry name" value="PH_DOMAIN"/>
    <property type="match status" value="1"/>
</dbReference>
<dbReference type="EMBL" id="ADBJ01000010">
    <property type="protein sequence ID" value="EFA83566.1"/>
    <property type="molecule type" value="Genomic_DNA"/>
</dbReference>
<dbReference type="PANTHER" id="PTHR12092">
    <property type="entry name" value="PLECKSTRIN"/>
    <property type="match status" value="1"/>
</dbReference>
<evidence type="ECO:0000259" key="3">
    <source>
        <dbReference type="PROSITE" id="PS50003"/>
    </source>
</evidence>